<dbReference type="PROSITE" id="PS51898">
    <property type="entry name" value="TYR_RECOMBINASE"/>
    <property type="match status" value="1"/>
</dbReference>
<evidence type="ECO:0000256" key="2">
    <source>
        <dbReference type="ARBA" id="ARBA00023125"/>
    </source>
</evidence>
<dbReference type="Gene3D" id="1.10.150.130">
    <property type="match status" value="1"/>
</dbReference>
<feature type="compositionally biased region" description="Basic and acidic residues" evidence="4">
    <location>
        <begin position="9"/>
        <end position="28"/>
    </location>
</feature>
<dbReference type="PANTHER" id="PTHR30349:SF64">
    <property type="entry name" value="PROPHAGE INTEGRASE INTD-RELATED"/>
    <property type="match status" value="1"/>
</dbReference>
<keyword evidence="7" id="KW-1185">Reference proteome</keyword>
<dbReference type="Pfam" id="PF00589">
    <property type="entry name" value="Phage_integrase"/>
    <property type="match status" value="1"/>
</dbReference>
<dbReference type="GO" id="GO:0006310">
    <property type="term" value="P:DNA recombination"/>
    <property type="evidence" value="ECO:0007669"/>
    <property type="project" value="UniProtKB-KW"/>
</dbReference>
<dbReference type="RefSeq" id="WP_179541626.1">
    <property type="nucleotide sequence ID" value="NZ_JACCFY010000001.1"/>
</dbReference>
<keyword evidence="2" id="KW-0238">DNA-binding</keyword>
<keyword evidence="3" id="KW-0233">DNA recombination</keyword>
<dbReference type="Gene3D" id="1.10.443.10">
    <property type="entry name" value="Intergrase catalytic core"/>
    <property type="match status" value="1"/>
</dbReference>
<dbReference type="InterPro" id="IPR011010">
    <property type="entry name" value="DNA_brk_join_enz"/>
</dbReference>
<evidence type="ECO:0000256" key="1">
    <source>
        <dbReference type="ARBA" id="ARBA00008857"/>
    </source>
</evidence>
<evidence type="ECO:0000313" key="6">
    <source>
        <dbReference type="EMBL" id="NYJ78259.1"/>
    </source>
</evidence>
<gene>
    <name evidence="6" type="ORF">HNR09_001670</name>
</gene>
<dbReference type="InterPro" id="IPR050090">
    <property type="entry name" value="Tyrosine_recombinase_XerCD"/>
</dbReference>
<dbReference type="InterPro" id="IPR013762">
    <property type="entry name" value="Integrase-like_cat_sf"/>
</dbReference>
<reference evidence="6 7" key="1">
    <citation type="submission" date="2020-07" db="EMBL/GenBank/DDBJ databases">
        <title>Sequencing the genomes of 1000 actinobacteria strains.</title>
        <authorList>
            <person name="Klenk H.-P."/>
        </authorList>
    </citation>
    <scope>NUCLEOTIDE SEQUENCE [LARGE SCALE GENOMIC DNA]</scope>
    <source>
        <strain evidence="6 7">DSM 15475</strain>
    </source>
</reference>
<dbReference type="SUPFAM" id="SSF56349">
    <property type="entry name" value="DNA breaking-rejoining enzymes"/>
    <property type="match status" value="1"/>
</dbReference>
<accession>A0A7Z0K908</accession>
<dbReference type="GO" id="GO:0003677">
    <property type="term" value="F:DNA binding"/>
    <property type="evidence" value="ECO:0007669"/>
    <property type="project" value="UniProtKB-KW"/>
</dbReference>
<dbReference type="InterPro" id="IPR010998">
    <property type="entry name" value="Integrase_recombinase_N"/>
</dbReference>
<organism evidence="6 7">
    <name type="scientific">Nesterenkonia xinjiangensis</name>
    <dbReference type="NCBI Taxonomy" id="225327"/>
    <lineage>
        <taxon>Bacteria</taxon>
        <taxon>Bacillati</taxon>
        <taxon>Actinomycetota</taxon>
        <taxon>Actinomycetes</taxon>
        <taxon>Micrococcales</taxon>
        <taxon>Micrococcaceae</taxon>
        <taxon>Nesterenkonia</taxon>
    </lineage>
</organism>
<feature type="region of interest" description="Disordered" evidence="4">
    <location>
        <begin position="1"/>
        <end position="28"/>
    </location>
</feature>
<comment type="similarity">
    <text evidence="1">Belongs to the 'phage' integrase family.</text>
</comment>
<dbReference type="InterPro" id="IPR002104">
    <property type="entry name" value="Integrase_catalytic"/>
</dbReference>
<proteinExistence type="inferred from homology"/>
<dbReference type="Proteomes" id="UP000535437">
    <property type="component" value="Unassembled WGS sequence"/>
</dbReference>
<evidence type="ECO:0000313" key="7">
    <source>
        <dbReference type="Proteomes" id="UP000535437"/>
    </source>
</evidence>
<protein>
    <submittedName>
        <fullName evidence="6">Integrase</fullName>
    </submittedName>
</protein>
<dbReference type="EMBL" id="JACCFY010000001">
    <property type="protein sequence ID" value="NYJ78259.1"/>
    <property type="molecule type" value="Genomic_DNA"/>
</dbReference>
<evidence type="ECO:0000256" key="3">
    <source>
        <dbReference type="ARBA" id="ARBA00023172"/>
    </source>
</evidence>
<dbReference type="PANTHER" id="PTHR30349">
    <property type="entry name" value="PHAGE INTEGRASE-RELATED"/>
    <property type="match status" value="1"/>
</dbReference>
<evidence type="ECO:0000256" key="4">
    <source>
        <dbReference type="SAM" id="MobiDB-lite"/>
    </source>
</evidence>
<sequence length="394" mass="42930">MPQRRNRRAGVEDLWRLSDGSPSKRDGQGLRWRARWVDPSGRERTKAFGRKVDAQRHVDSVTTALTTSTYVDPSAGRSTVGAAVRRYLDGFTGKPKTVSSYESVARSRIMPRWADVPLDAVIPSDISAWLADMQRGPEAVSAARARHAGLLLRQALDRAVDDRLIPLNPAARVKLPRAGKKRTGPRLGVDELHKVADQMPTATDRALFLTLATAGLRWGEAVALRVGAVEFDRQRITVSRTYVDIGGRITEDVPKSHAARWVPLAPALADELRPLLDGKPDDADVFTAPGGGVLRSGNWTTRALRPALRAAGCDDAMRVHDLRGTFASIAVQAGANIKALQRALGHESATLTLDTYADLYEDDLTGLGERINSAAYSLRTGGQEKDENPRPESL</sequence>
<comment type="caution">
    <text evidence="6">The sequence shown here is derived from an EMBL/GenBank/DDBJ whole genome shotgun (WGS) entry which is preliminary data.</text>
</comment>
<name>A0A7Z0K908_9MICC</name>
<evidence type="ECO:0000259" key="5">
    <source>
        <dbReference type="PROSITE" id="PS51898"/>
    </source>
</evidence>
<dbReference type="CDD" id="cd01189">
    <property type="entry name" value="INT_ICEBs1_C_like"/>
    <property type="match status" value="1"/>
</dbReference>
<dbReference type="GO" id="GO:0015074">
    <property type="term" value="P:DNA integration"/>
    <property type="evidence" value="ECO:0007669"/>
    <property type="project" value="InterPro"/>
</dbReference>
<dbReference type="AlphaFoldDB" id="A0A7Z0K908"/>
<feature type="domain" description="Tyr recombinase" evidence="5">
    <location>
        <begin position="182"/>
        <end position="369"/>
    </location>
</feature>